<name>A0A174LQY2_9FIRM</name>
<dbReference type="EMBL" id="CYZU01000073">
    <property type="protein sequence ID" value="CUP26654.1"/>
    <property type="molecule type" value="Genomic_DNA"/>
</dbReference>
<dbReference type="STRING" id="39482.ERS852491_04698"/>
<accession>A0A174LQY2</accession>
<evidence type="ECO:0000313" key="2">
    <source>
        <dbReference type="Proteomes" id="UP000095544"/>
    </source>
</evidence>
<dbReference type="AlphaFoldDB" id="A0A174LQY2"/>
<dbReference type="Gene3D" id="2.60.120.260">
    <property type="entry name" value="Galactose-binding domain-like"/>
    <property type="match status" value="1"/>
</dbReference>
<sequence>MKTTYWIWYPADFELYHAMKQNFSRVERGLGWPAFWKSEGFRNRVVFRRTYSLKRETAFTVYSKAIGFILVGEKKDPFGKMITCGPGNVKISVHAGCIECFPSIYIDRSLLL</sequence>
<proteinExistence type="predicted"/>
<protein>
    <submittedName>
        <fullName evidence="1">Uncharacterized protein</fullName>
    </submittedName>
</protein>
<organism evidence="1 2">
    <name type="scientific">Faecalicatena contorta</name>
    <dbReference type="NCBI Taxonomy" id="39482"/>
    <lineage>
        <taxon>Bacteria</taxon>
        <taxon>Bacillati</taxon>
        <taxon>Bacillota</taxon>
        <taxon>Clostridia</taxon>
        <taxon>Lachnospirales</taxon>
        <taxon>Lachnospiraceae</taxon>
        <taxon>Faecalicatena</taxon>
    </lineage>
</organism>
<reference evidence="1 2" key="1">
    <citation type="submission" date="2015-09" db="EMBL/GenBank/DDBJ databases">
        <authorList>
            <consortium name="Pathogen Informatics"/>
        </authorList>
    </citation>
    <scope>NUCLEOTIDE SEQUENCE [LARGE SCALE GENOMIC DNA]</scope>
    <source>
        <strain evidence="1 2">2789STDY5834876</strain>
    </source>
</reference>
<evidence type="ECO:0000313" key="1">
    <source>
        <dbReference type="EMBL" id="CUP26654.1"/>
    </source>
</evidence>
<dbReference type="Proteomes" id="UP000095544">
    <property type="component" value="Unassembled WGS sequence"/>
</dbReference>
<dbReference type="RefSeq" id="WP_050640093.1">
    <property type="nucleotide sequence ID" value="NZ_CABKUE010000008.1"/>
</dbReference>
<gene>
    <name evidence="1" type="ORF">ERS852491_04698</name>
</gene>